<dbReference type="GeneID" id="63673762"/>
<dbReference type="VEuPathDB" id="FungiDB:SPBR_00522"/>
<dbReference type="CDD" id="cd01830">
    <property type="entry name" value="XynE_like"/>
    <property type="match status" value="1"/>
</dbReference>
<feature type="region of interest" description="Disordered" evidence="1">
    <location>
        <begin position="70"/>
        <end position="89"/>
    </location>
</feature>
<dbReference type="PANTHER" id="PTHR43784:SF2">
    <property type="entry name" value="GDSL-LIKE LIPASE_ACYLHYDROLASE, PUTATIVE (AFU_ORTHOLOGUE AFUA_2G00820)-RELATED"/>
    <property type="match status" value="1"/>
</dbReference>
<dbReference type="InterPro" id="IPR053140">
    <property type="entry name" value="GDSL_Rv0518-like"/>
</dbReference>
<reference evidence="3 4" key="1">
    <citation type="journal article" date="2014" name="BMC Genomics">
        <title>Comparative genomics of the major fungal agents of human and animal Sporotrichosis: Sporothrix schenckii and Sporothrix brasiliensis.</title>
        <authorList>
            <person name="Teixeira M.M."/>
            <person name="de Almeida L.G."/>
            <person name="Kubitschek-Barreira P."/>
            <person name="Alves F.L."/>
            <person name="Kioshima E.S."/>
            <person name="Abadio A.K."/>
            <person name="Fernandes L."/>
            <person name="Derengowski L.S."/>
            <person name="Ferreira K.S."/>
            <person name="Souza R.C."/>
            <person name="Ruiz J.C."/>
            <person name="de Andrade N.C."/>
            <person name="Paes H.C."/>
            <person name="Nicola A.M."/>
            <person name="Albuquerque P."/>
            <person name="Gerber A.L."/>
            <person name="Martins V.P."/>
            <person name="Peconick L.D."/>
            <person name="Neto A.V."/>
            <person name="Chaucanez C.B."/>
            <person name="Silva P.A."/>
            <person name="Cunha O.L."/>
            <person name="de Oliveira F.F."/>
            <person name="dos Santos T.C."/>
            <person name="Barros A.L."/>
            <person name="Soares M.A."/>
            <person name="de Oliveira L.M."/>
            <person name="Marini M.M."/>
            <person name="Villalobos-Duno H."/>
            <person name="Cunha M.M."/>
            <person name="de Hoog S."/>
            <person name="da Silveira J.F."/>
            <person name="Henrissat B."/>
            <person name="Nino-Vega G.A."/>
            <person name="Cisalpino P.S."/>
            <person name="Mora-Montes H.M."/>
            <person name="Almeida S.R."/>
            <person name="Stajich J.E."/>
            <person name="Lopes-Bezerra L.M."/>
            <person name="Vasconcelos A.T."/>
            <person name="Felipe M.S."/>
        </authorList>
    </citation>
    <scope>NUCLEOTIDE SEQUENCE [LARGE SCALE GENOMIC DNA]</scope>
    <source>
        <strain evidence="3 4">5110</strain>
    </source>
</reference>
<evidence type="ECO:0000256" key="1">
    <source>
        <dbReference type="SAM" id="MobiDB-lite"/>
    </source>
</evidence>
<dbReference type="AlphaFoldDB" id="A0A0C2IPF4"/>
<organism evidence="3 4">
    <name type="scientific">Sporothrix brasiliensis 5110</name>
    <dbReference type="NCBI Taxonomy" id="1398154"/>
    <lineage>
        <taxon>Eukaryota</taxon>
        <taxon>Fungi</taxon>
        <taxon>Dikarya</taxon>
        <taxon>Ascomycota</taxon>
        <taxon>Pezizomycotina</taxon>
        <taxon>Sordariomycetes</taxon>
        <taxon>Sordariomycetidae</taxon>
        <taxon>Ophiostomatales</taxon>
        <taxon>Ophiostomataceae</taxon>
        <taxon>Sporothrix</taxon>
    </lineage>
</organism>
<evidence type="ECO:0000259" key="2">
    <source>
        <dbReference type="Pfam" id="PF13472"/>
    </source>
</evidence>
<dbReference type="OrthoDB" id="10071171at2759"/>
<protein>
    <recommendedName>
        <fullName evidence="2">SGNH hydrolase-type esterase domain-containing protein</fullName>
    </recommendedName>
</protein>
<dbReference type="PANTHER" id="PTHR43784">
    <property type="entry name" value="GDSL-LIKE LIPASE/ACYLHYDROLASE, PUTATIVE (AFU_ORTHOLOGUE AFUA_2G00820)-RELATED"/>
    <property type="match status" value="1"/>
</dbReference>
<dbReference type="Pfam" id="PF13472">
    <property type="entry name" value="Lipase_GDSL_2"/>
    <property type="match status" value="1"/>
</dbReference>
<name>A0A0C2IPF4_9PEZI</name>
<dbReference type="RefSeq" id="XP_040618926.1">
    <property type="nucleotide sequence ID" value="XM_040758841.1"/>
</dbReference>
<feature type="region of interest" description="Disordered" evidence="1">
    <location>
        <begin position="114"/>
        <end position="146"/>
    </location>
</feature>
<proteinExistence type="predicted"/>
<dbReference type="Gene3D" id="3.40.50.1110">
    <property type="entry name" value="SGNH hydrolase"/>
    <property type="match status" value="1"/>
</dbReference>
<keyword evidence="4" id="KW-1185">Reference proteome</keyword>
<evidence type="ECO:0000313" key="3">
    <source>
        <dbReference type="EMBL" id="KIH90916.1"/>
    </source>
</evidence>
<gene>
    <name evidence="3" type="ORF">SPBR_00522</name>
</gene>
<accession>A0A0C2IPF4</accession>
<dbReference type="SUPFAM" id="SSF52266">
    <property type="entry name" value="SGNH hydrolase"/>
    <property type="match status" value="1"/>
</dbReference>
<sequence length="522" mass="55253">MNNTGPLNQTTLNCNMTTTTTTAIPTGWTTVWTAMPQKAWAVADHLPPPAYARFADTTLRQTVRILGRAPLAEETKQGPSVWPSRRRSQVQTRRFRLRLSNTFGTSDLHITTATVGVPRRPGGGDEGDVDSVGDTAHGDDDGAHMSGSRFVDVDSVRPVLFAGRRSAVVPAGCLLLSDPVDVLFREQGKPTTMSTSGSTTETLSITLYFADGVGVATDAHAHADADALTTHPGSRTQSWLCRGGDQTASASLGGGHGLCSVAHWYFLAGVEECCPAGPAAGRKALVLVGDSITDGRCSTDNGNDRWPDLLWKRMEEEDDDDEKGKVWTSRYTLLNQAAGGNCVLRDGTGGPALLARLDRDVLSQPGAAGVLLFAGVNDVGTTAGGDTDEAAQHDVGDRLVATFAEVARRCRAAGLAVFVATIAPFCGPGRQESEKQPYSSPARDRTRQRVNGWIRASSTAAAGGASALFDGLVDFDAVLRDPDPACAGRLLPAYDSGDYLHPNVAGFQAMAMSFPLHLLETM</sequence>
<dbReference type="HOGENOM" id="CLU_029872_1_0_1"/>
<feature type="region of interest" description="Disordered" evidence="1">
    <location>
        <begin position="429"/>
        <end position="449"/>
    </location>
</feature>
<dbReference type="EMBL" id="AWTV01000008">
    <property type="protein sequence ID" value="KIH90916.1"/>
    <property type="molecule type" value="Genomic_DNA"/>
</dbReference>
<dbReference type="InterPro" id="IPR013830">
    <property type="entry name" value="SGNH_hydro"/>
</dbReference>
<feature type="domain" description="SGNH hydrolase-type esterase" evidence="2">
    <location>
        <begin position="288"/>
        <end position="509"/>
    </location>
</feature>
<dbReference type="Proteomes" id="UP000031575">
    <property type="component" value="Unassembled WGS sequence"/>
</dbReference>
<evidence type="ECO:0000313" key="4">
    <source>
        <dbReference type="Proteomes" id="UP000031575"/>
    </source>
</evidence>
<comment type="caution">
    <text evidence="3">The sequence shown here is derived from an EMBL/GenBank/DDBJ whole genome shotgun (WGS) entry which is preliminary data.</text>
</comment>
<dbReference type="InterPro" id="IPR036514">
    <property type="entry name" value="SGNH_hydro_sf"/>
</dbReference>